<keyword evidence="1" id="KW-0812">Transmembrane</keyword>
<organism evidence="2 3">
    <name type="scientific">Nocardioides bigeumensis</name>
    <dbReference type="NCBI Taxonomy" id="433657"/>
    <lineage>
        <taxon>Bacteria</taxon>
        <taxon>Bacillati</taxon>
        <taxon>Actinomycetota</taxon>
        <taxon>Actinomycetes</taxon>
        <taxon>Propionibacteriales</taxon>
        <taxon>Nocardioidaceae</taxon>
        <taxon>Nocardioides</taxon>
    </lineage>
</organism>
<proteinExistence type="predicted"/>
<keyword evidence="3" id="KW-1185">Reference proteome</keyword>
<keyword evidence="1" id="KW-0472">Membrane</keyword>
<feature type="transmembrane region" description="Helical" evidence="1">
    <location>
        <begin position="56"/>
        <end position="75"/>
    </location>
</feature>
<dbReference type="Proteomes" id="UP001500575">
    <property type="component" value="Unassembled WGS sequence"/>
</dbReference>
<protein>
    <recommendedName>
        <fullName evidence="4">Integral membrane protein</fullName>
    </recommendedName>
</protein>
<feature type="transmembrane region" description="Helical" evidence="1">
    <location>
        <begin position="113"/>
        <end position="133"/>
    </location>
</feature>
<accession>A0ABP5JVW7</accession>
<evidence type="ECO:0000313" key="3">
    <source>
        <dbReference type="Proteomes" id="UP001500575"/>
    </source>
</evidence>
<keyword evidence="1" id="KW-1133">Transmembrane helix</keyword>
<evidence type="ECO:0008006" key="4">
    <source>
        <dbReference type="Google" id="ProtNLM"/>
    </source>
</evidence>
<evidence type="ECO:0000313" key="2">
    <source>
        <dbReference type="EMBL" id="GAA2123490.1"/>
    </source>
</evidence>
<evidence type="ECO:0000256" key="1">
    <source>
        <dbReference type="SAM" id="Phobius"/>
    </source>
</evidence>
<reference evidence="3" key="1">
    <citation type="journal article" date="2019" name="Int. J. Syst. Evol. Microbiol.">
        <title>The Global Catalogue of Microorganisms (GCM) 10K type strain sequencing project: providing services to taxonomists for standard genome sequencing and annotation.</title>
        <authorList>
            <consortium name="The Broad Institute Genomics Platform"/>
            <consortium name="The Broad Institute Genome Sequencing Center for Infectious Disease"/>
            <person name="Wu L."/>
            <person name="Ma J."/>
        </authorList>
    </citation>
    <scope>NUCLEOTIDE SEQUENCE [LARGE SCALE GENOMIC DNA]</scope>
    <source>
        <strain evidence="3">JCM 16021</strain>
    </source>
</reference>
<gene>
    <name evidence="2" type="ORF">GCM10009843_19310</name>
</gene>
<comment type="caution">
    <text evidence="2">The sequence shown here is derived from an EMBL/GenBank/DDBJ whole genome shotgun (WGS) entry which is preliminary data.</text>
</comment>
<dbReference type="EMBL" id="BAAAQQ010000011">
    <property type="protein sequence ID" value="GAA2123490.1"/>
    <property type="molecule type" value="Genomic_DNA"/>
</dbReference>
<feature type="transmembrane region" description="Helical" evidence="1">
    <location>
        <begin position="81"/>
        <end position="101"/>
    </location>
</feature>
<name>A0ABP5JVW7_9ACTN</name>
<sequence length="136" mass="13750">MALPMVGGNGGLDTLAAVDVVLWIAAAVLAVLAMSCGLAATVAPGLERGVRIGVELAQGLMFVLVGADLLAWAAGGSPEEPVVHVGYCVAAVALIPLVIMRPKGEDGTEPEPSSLWVLVIAVAAVAVVVWRMAATR</sequence>
<feature type="transmembrane region" description="Helical" evidence="1">
    <location>
        <begin position="20"/>
        <end position="44"/>
    </location>
</feature>